<reference evidence="2" key="2">
    <citation type="submission" date="2013-05" db="EMBL/GenBank/DDBJ databases">
        <title>The genome and transcriptome of Haemonchus contortus: a key model parasite for drug and vaccine discovery.</title>
        <authorList>
            <person name="Laing R."/>
            <person name="Kikuchi T."/>
            <person name="Martinelli A."/>
            <person name="Tsai I.J."/>
            <person name="Beech R.N."/>
            <person name="Redman E."/>
            <person name="Holroyd N."/>
            <person name="Bartley D.J."/>
            <person name="Beasley H."/>
            <person name="Britton C."/>
            <person name="Curran D."/>
            <person name="Devaney E."/>
            <person name="Gilabert A."/>
            <person name="Jackson F."/>
            <person name="Hunt M."/>
            <person name="Johnston S."/>
            <person name="Kryukov I."/>
            <person name="Li K."/>
            <person name="Morrison A.A."/>
            <person name="Reid A.J."/>
            <person name="Sargison N."/>
            <person name="Saunders G."/>
            <person name="Wasmuth J.D."/>
            <person name="Wolstenholme A."/>
            <person name="Berriman M."/>
            <person name="Gilleard J.S."/>
            <person name="Cotton J.A."/>
        </authorList>
    </citation>
    <scope>NUCLEOTIDE SEQUENCE [LARGE SCALE GENOMIC DNA]</scope>
    <source>
        <strain evidence="2">ISE/inbred ISE</strain>
    </source>
</reference>
<gene>
    <name evidence="2" type="ORF">HCOI_01309600</name>
</gene>
<dbReference type="EMBL" id="CAVP010060552">
    <property type="protein sequence ID" value="CDL96462.1"/>
    <property type="molecule type" value="Genomic_DNA"/>
</dbReference>
<dbReference type="AlphaFoldDB" id="W6NX50"/>
<feature type="compositionally biased region" description="Basic and acidic residues" evidence="1">
    <location>
        <begin position="1"/>
        <end position="12"/>
    </location>
</feature>
<evidence type="ECO:0000313" key="2">
    <source>
        <dbReference type="EMBL" id="CDL96462.1"/>
    </source>
</evidence>
<protein>
    <submittedName>
        <fullName evidence="2">Transposase domain containing protein</fullName>
    </submittedName>
</protein>
<dbReference type="InterPro" id="IPR001888">
    <property type="entry name" value="Transposase_1"/>
</dbReference>
<proteinExistence type="predicted"/>
<organism evidence="2">
    <name type="scientific">Haemonchus contortus</name>
    <name type="common">Barber pole worm</name>
    <dbReference type="NCBI Taxonomy" id="6289"/>
    <lineage>
        <taxon>Eukaryota</taxon>
        <taxon>Metazoa</taxon>
        <taxon>Ecdysozoa</taxon>
        <taxon>Nematoda</taxon>
        <taxon>Chromadorea</taxon>
        <taxon>Rhabditida</taxon>
        <taxon>Rhabditina</taxon>
        <taxon>Rhabditomorpha</taxon>
        <taxon>Strongyloidea</taxon>
        <taxon>Trichostrongylidae</taxon>
        <taxon>Haemonchus</taxon>
    </lineage>
</organism>
<name>W6NX50_HAECO</name>
<feature type="region of interest" description="Disordered" evidence="1">
    <location>
        <begin position="1"/>
        <end position="26"/>
    </location>
</feature>
<accession>W6NX50</accession>
<evidence type="ECO:0000256" key="1">
    <source>
        <dbReference type="SAM" id="MobiDB-lite"/>
    </source>
</evidence>
<dbReference type="Pfam" id="PF01359">
    <property type="entry name" value="Transposase_1"/>
    <property type="match status" value="1"/>
</dbReference>
<comment type="caution">
    <text evidence="2">The sequence shown here is derived from an EMBL/GenBank/DDBJ whole genome shotgun (WGS) entry which is preliminary data.</text>
</comment>
<sequence>MLHVNHTRERHWVAQGEKPSTEPKADLHEKKCRFRCGCGAYPGGGVTGNPGRLGALATLHGWSSNPLVIVDYVGGDICDVVRLVLSYCL</sequence>
<reference evidence="2" key="1">
    <citation type="submission" date="2013-03" db="EMBL/GenBank/DDBJ databases">
        <authorList>
            <person name="Aslett M."/>
        </authorList>
    </citation>
    <scope>NUCLEOTIDE SEQUENCE [LARGE SCALE GENOMIC DNA]</scope>
    <source>
        <strain evidence="2">ISE/inbred ISE</strain>
    </source>
</reference>